<evidence type="ECO:0000313" key="1">
    <source>
        <dbReference type="EMBL" id="KAI8566454.1"/>
    </source>
</evidence>
<sequence>MHLKDAAKHLNVSQPEQKATCWDYGIHRWPPRKKNKLIHQSYQNETPMIVGQEGISQLNSDTLPSDQPLAVTIDTNSGVVMEIHPPQFSPKARQENPDDNFGNYEVEAVGMGVEGTREGEMEEGQLNSRCLGKGKSKVGTPRGDRVKIPIPLEDILQAGGLHLNDAAKKFKAGHLPMETSILVDLAIRNLLLLLIKREFNSLNCDILPSDHTLAANVDTNSVVLKARWVDDIIVKIRLPKPWKMAELEQQVKKRLKLESGTYYIRYKDEQNELITILCDEDLQEYISSSRPLDTSSIEVFLVPK</sequence>
<keyword evidence="2" id="KW-1185">Reference proteome</keyword>
<accession>A0ACC0PMZ1</accession>
<reference evidence="1" key="1">
    <citation type="submission" date="2022-02" db="EMBL/GenBank/DDBJ databases">
        <title>Plant Genome Project.</title>
        <authorList>
            <person name="Zhang R.-G."/>
        </authorList>
    </citation>
    <scope>NUCLEOTIDE SEQUENCE</scope>
    <source>
        <strain evidence="1">AT1</strain>
    </source>
</reference>
<comment type="caution">
    <text evidence="1">The sequence shown here is derived from an EMBL/GenBank/DDBJ whole genome shotgun (WGS) entry which is preliminary data.</text>
</comment>
<proteinExistence type="predicted"/>
<dbReference type="EMBL" id="CM046389">
    <property type="protein sequence ID" value="KAI8566454.1"/>
    <property type="molecule type" value="Genomic_DNA"/>
</dbReference>
<dbReference type="Proteomes" id="UP001062846">
    <property type="component" value="Chromosome 2"/>
</dbReference>
<protein>
    <submittedName>
        <fullName evidence="1">Uncharacterized protein</fullName>
    </submittedName>
</protein>
<gene>
    <name evidence="1" type="ORF">RHMOL_Rhmol02G0042000</name>
</gene>
<name>A0ACC0PMZ1_RHOML</name>
<evidence type="ECO:0000313" key="2">
    <source>
        <dbReference type="Proteomes" id="UP001062846"/>
    </source>
</evidence>
<organism evidence="1 2">
    <name type="scientific">Rhododendron molle</name>
    <name type="common">Chinese azalea</name>
    <name type="synonym">Azalea mollis</name>
    <dbReference type="NCBI Taxonomy" id="49168"/>
    <lineage>
        <taxon>Eukaryota</taxon>
        <taxon>Viridiplantae</taxon>
        <taxon>Streptophyta</taxon>
        <taxon>Embryophyta</taxon>
        <taxon>Tracheophyta</taxon>
        <taxon>Spermatophyta</taxon>
        <taxon>Magnoliopsida</taxon>
        <taxon>eudicotyledons</taxon>
        <taxon>Gunneridae</taxon>
        <taxon>Pentapetalae</taxon>
        <taxon>asterids</taxon>
        <taxon>Ericales</taxon>
        <taxon>Ericaceae</taxon>
        <taxon>Ericoideae</taxon>
        <taxon>Rhodoreae</taxon>
        <taxon>Rhododendron</taxon>
    </lineage>
</organism>